<sequence length="505" mass="56529">MKIILKLLLVSSLAFLLSISEKKDLSWIEPSSDQVLPELITYPNSYGKLEILNADGPVQLKNHPFFEPIGSNGRACVSCHQPSNAMSVSVENLQKRWEETHGKDPVFAAVDGSNNPKLPQELKSSHSLLLNRGLFRIGLSWPPKPDNGVPVKPEFTIEVVSDPTGANSDPDFGLKGKEPSISVYRRPRVVGNMKYVMSPDPRFNIKTGTLAVTDPETGLVVGMNMMADSRHYTQKAQAIDAYHGHLQGHTFLTPSEQKQIVDFENQLYLAQSHDPWGSPLVENGKPEGLGAKAMKEGKVHVLANNNRDPIFHWFKTWENPETMSKDLTKEQKEFRQSVARGNDIFMFRPFWINDVTHINSIGLANPLRRTCSTCHNGQMTAQDIAPGWVDLGTTNYPNWTENRIFNQKTDLPVFKCTCSPSADPHPYLGRVVYTTDPGRALISGKCKDIGSIVMQQFRGLAARAPYFANGSAKNLMEVVDYYDRRFNMKLADQEKKDLVNFLSSL</sequence>
<reference evidence="6 7" key="1">
    <citation type="submission" date="2019-01" db="EMBL/GenBank/DDBJ databases">
        <authorList>
            <person name="Chen W.-M."/>
        </authorList>
    </citation>
    <scope>NUCLEOTIDE SEQUENCE [LARGE SCALE GENOMIC DNA]</scope>
    <source>
        <strain evidence="6 7">FSY-15</strain>
    </source>
</reference>
<dbReference type="InterPro" id="IPR009056">
    <property type="entry name" value="Cyt_c-like_dom"/>
</dbReference>
<evidence type="ECO:0000313" key="7">
    <source>
        <dbReference type="Proteomes" id="UP000282832"/>
    </source>
</evidence>
<dbReference type="EMBL" id="SACY01000004">
    <property type="protein sequence ID" value="RVU24021.1"/>
    <property type="molecule type" value="Genomic_DNA"/>
</dbReference>
<dbReference type="OrthoDB" id="9800940at2"/>
<dbReference type="Proteomes" id="UP000282832">
    <property type="component" value="Unassembled WGS sequence"/>
</dbReference>
<keyword evidence="1 4" id="KW-0349">Heme</keyword>
<dbReference type="AlphaFoldDB" id="A0A437PP05"/>
<dbReference type="PANTHER" id="PTHR30600">
    <property type="entry name" value="CYTOCHROME C PEROXIDASE-RELATED"/>
    <property type="match status" value="1"/>
</dbReference>
<dbReference type="SUPFAM" id="SSF46626">
    <property type="entry name" value="Cytochrome c"/>
    <property type="match status" value="1"/>
</dbReference>
<dbReference type="RefSeq" id="WP_127804492.1">
    <property type="nucleotide sequence ID" value="NZ_SACY01000004.1"/>
</dbReference>
<proteinExistence type="predicted"/>
<gene>
    <name evidence="6" type="ORF">EOJ36_08830</name>
</gene>
<evidence type="ECO:0000259" key="5">
    <source>
        <dbReference type="PROSITE" id="PS51007"/>
    </source>
</evidence>
<keyword evidence="2 4" id="KW-0479">Metal-binding</keyword>
<evidence type="ECO:0000256" key="1">
    <source>
        <dbReference type="ARBA" id="ARBA00022617"/>
    </source>
</evidence>
<dbReference type="GO" id="GO:0046872">
    <property type="term" value="F:metal ion binding"/>
    <property type="evidence" value="ECO:0007669"/>
    <property type="project" value="UniProtKB-KW"/>
</dbReference>
<dbReference type="GO" id="GO:0020037">
    <property type="term" value="F:heme binding"/>
    <property type="evidence" value="ECO:0007669"/>
    <property type="project" value="InterPro"/>
</dbReference>
<organism evidence="6 7">
    <name type="scientific">Sandaracinomonas limnophila</name>
    <dbReference type="NCBI Taxonomy" id="1862386"/>
    <lineage>
        <taxon>Bacteria</taxon>
        <taxon>Pseudomonadati</taxon>
        <taxon>Bacteroidota</taxon>
        <taxon>Cytophagia</taxon>
        <taxon>Cytophagales</taxon>
        <taxon>Flectobacillaceae</taxon>
        <taxon>Sandaracinomonas</taxon>
    </lineage>
</organism>
<dbReference type="InterPro" id="IPR036909">
    <property type="entry name" value="Cyt_c-like_dom_sf"/>
</dbReference>
<dbReference type="InterPro" id="IPR051395">
    <property type="entry name" value="Cytochrome_c_Peroxidase/MauG"/>
</dbReference>
<dbReference type="GO" id="GO:0004130">
    <property type="term" value="F:cytochrome-c peroxidase activity"/>
    <property type="evidence" value="ECO:0007669"/>
    <property type="project" value="TreeGrafter"/>
</dbReference>
<keyword evidence="7" id="KW-1185">Reference proteome</keyword>
<comment type="caution">
    <text evidence="6">The sequence shown here is derived from an EMBL/GenBank/DDBJ whole genome shotgun (WGS) entry which is preliminary data.</text>
</comment>
<evidence type="ECO:0000256" key="3">
    <source>
        <dbReference type="ARBA" id="ARBA00023004"/>
    </source>
</evidence>
<evidence type="ECO:0000313" key="6">
    <source>
        <dbReference type="EMBL" id="RVU24021.1"/>
    </source>
</evidence>
<feature type="domain" description="Cytochrome c" evidence="5">
    <location>
        <begin position="336"/>
        <end position="505"/>
    </location>
</feature>
<dbReference type="Gene3D" id="1.10.760.10">
    <property type="entry name" value="Cytochrome c-like domain"/>
    <property type="match status" value="1"/>
</dbReference>
<dbReference type="GO" id="GO:0009055">
    <property type="term" value="F:electron transfer activity"/>
    <property type="evidence" value="ECO:0007669"/>
    <property type="project" value="InterPro"/>
</dbReference>
<keyword evidence="3 4" id="KW-0408">Iron</keyword>
<dbReference type="PROSITE" id="PS51007">
    <property type="entry name" value="CYTC"/>
    <property type="match status" value="1"/>
</dbReference>
<accession>A0A437PP05</accession>
<name>A0A437PP05_9BACT</name>
<evidence type="ECO:0000256" key="2">
    <source>
        <dbReference type="ARBA" id="ARBA00022723"/>
    </source>
</evidence>
<protein>
    <recommendedName>
        <fullName evidence="5">Cytochrome c domain-containing protein</fullName>
    </recommendedName>
</protein>
<evidence type="ECO:0000256" key="4">
    <source>
        <dbReference type="PROSITE-ProRule" id="PRU00433"/>
    </source>
</evidence>